<evidence type="ECO:0000256" key="9">
    <source>
        <dbReference type="ARBA" id="ARBA00022801"/>
    </source>
</evidence>
<evidence type="ECO:0000313" key="21">
    <source>
        <dbReference type="Proteomes" id="UP000025227"/>
    </source>
</evidence>
<dbReference type="PIRSF" id="PIRSF036365">
    <property type="entry name" value="Astacin_nematoda"/>
    <property type="match status" value="1"/>
</dbReference>
<evidence type="ECO:0000256" key="2">
    <source>
        <dbReference type="ARBA" id="ARBA00004613"/>
    </source>
</evidence>
<feature type="binding site" evidence="16">
    <location>
        <position position="170"/>
    </location>
    <ligand>
        <name>Zn(2+)</name>
        <dbReference type="ChEBI" id="CHEBI:29105"/>
        <note>catalytic</note>
    </ligand>
</feature>
<evidence type="ECO:0000256" key="16">
    <source>
        <dbReference type="PROSITE-ProRule" id="PRU01211"/>
    </source>
</evidence>
<keyword evidence="21" id="KW-1185">Reference proteome</keyword>
<evidence type="ECO:0000256" key="13">
    <source>
        <dbReference type="ARBA" id="ARBA00023180"/>
    </source>
</evidence>
<evidence type="ECO:0000256" key="12">
    <source>
        <dbReference type="ARBA" id="ARBA00023157"/>
    </source>
</evidence>
<evidence type="ECO:0000256" key="10">
    <source>
        <dbReference type="ARBA" id="ARBA00022833"/>
    </source>
</evidence>
<evidence type="ECO:0000256" key="15">
    <source>
        <dbReference type="PROSITE-ProRule" id="PRU00059"/>
    </source>
</evidence>
<comment type="caution">
    <text evidence="15">Lacks conserved residue(s) required for the propagation of feature annotation.</text>
</comment>
<keyword evidence="12 16" id="KW-1015">Disulfide bond</keyword>
<dbReference type="SUPFAM" id="SSF49854">
    <property type="entry name" value="Spermadhesin, CUB domain"/>
    <property type="match status" value="1"/>
</dbReference>
<keyword evidence="11 16" id="KW-0482">Metalloprotease</keyword>
<dbReference type="PROSITE" id="PS01180">
    <property type="entry name" value="CUB"/>
    <property type="match status" value="1"/>
</dbReference>
<keyword evidence="6" id="KW-0165">Cleavage on pair of basic residues</keyword>
<evidence type="ECO:0000256" key="17">
    <source>
        <dbReference type="RuleBase" id="RU361183"/>
    </source>
</evidence>
<evidence type="ECO:0000313" key="22">
    <source>
        <dbReference type="WBParaSite" id="HCON_00047040-00001"/>
    </source>
</evidence>
<reference evidence="22" key="1">
    <citation type="submission" date="2020-12" db="UniProtKB">
        <authorList>
            <consortium name="WormBaseParasite"/>
        </authorList>
    </citation>
    <scope>IDENTIFICATION</scope>
    <source>
        <strain evidence="22">MHco3</strain>
    </source>
</reference>
<evidence type="ECO:0000256" key="5">
    <source>
        <dbReference type="ARBA" id="ARBA00022670"/>
    </source>
</evidence>
<comment type="cofactor">
    <cofactor evidence="16 17">
        <name>Zn(2+)</name>
        <dbReference type="ChEBI" id="CHEBI:29105"/>
    </cofactor>
    <text evidence="16 17">Binds 1 zinc ion per subunit.</text>
</comment>
<evidence type="ECO:0000256" key="4">
    <source>
        <dbReference type="ARBA" id="ARBA00022536"/>
    </source>
</evidence>
<feature type="binding site" evidence="16">
    <location>
        <position position="174"/>
    </location>
    <ligand>
        <name>Zn(2+)</name>
        <dbReference type="ChEBI" id="CHEBI:29105"/>
        <note>catalytic</note>
    </ligand>
</feature>
<feature type="binding site" evidence="16">
    <location>
        <position position="180"/>
    </location>
    <ligand>
        <name>Zn(2+)</name>
        <dbReference type="ChEBI" id="CHEBI:29105"/>
        <note>catalytic</note>
    </ligand>
</feature>
<evidence type="ECO:0000256" key="7">
    <source>
        <dbReference type="ARBA" id="ARBA00022723"/>
    </source>
</evidence>
<dbReference type="InterPro" id="IPR000859">
    <property type="entry name" value="CUB_dom"/>
</dbReference>
<proteinExistence type="predicted"/>
<dbReference type="InterPro" id="IPR001506">
    <property type="entry name" value="Peptidase_M12A"/>
</dbReference>
<evidence type="ECO:0000256" key="8">
    <source>
        <dbReference type="ARBA" id="ARBA00022729"/>
    </source>
</evidence>
<dbReference type="GO" id="GO:0008270">
    <property type="term" value="F:zinc ion binding"/>
    <property type="evidence" value="ECO:0007669"/>
    <property type="project" value="UniProtKB-UniRule"/>
</dbReference>
<dbReference type="GO" id="GO:0006508">
    <property type="term" value="P:proteolysis"/>
    <property type="evidence" value="ECO:0007669"/>
    <property type="project" value="UniProtKB-KW"/>
</dbReference>
<keyword evidence="8 14" id="KW-0732">Signal</keyword>
<dbReference type="PANTHER" id="PTHR10127">
    <property type="entry name" value="DISCOIDIN, CUB, EGF, LAMININ , AND ZINC METALLOPROTEASE DOMAIN CONTAINING"/>
    <property type="match status" value="1"/>
</dbReference>
<evidence type="ECO:0000259" key="19">
    <source>
        <dbReference type="PROSITE" id="PS01180"/>
    </source>
</evidence>
<keyword evidence="3 14" id="KW-0964">Secreted</keyword>
<keyword evidence="4" id="KW-0245">EGF-like domain</keyword>
<keyword evidence="9 16" id="KW-0378">Hydrolase</keyword>
<feature type="chain" id="PRO_5035490298" description="Zinc metalloproteinase" evidence="14 17">
    <location>
        <begin position="19"/>
        <end position="520"/>
    </location>
</feature>
<dbReference type="GO" id="GO:0018996">
    <property type="term" value="P:molting cycle, collagen and cuticulin-based cuticle"/>
    <property type="evidence" value="ECO:0007669"/>
    <property type="project" value="InterPro"/>
</dbReference>
<dbReference type="PRINTS" id="PR00480">
    <property type="entry name" value="ASTACIN"/>
</dbReference>
<evidence type="ECO:0000256" key="11">
    <source>
        <dbReference type="ARBA" id="ARBA00023049"/>
    </source>
</evidence>
<evidence type="ECO:0000256" key="18">
    <source>
        <dbReference type="SAM" id="MobiDB-lite"/>
    </source>
</evidence>
<dbReference type="FunFam" id="3.40.390.10:FF:000073">
    <property type="entry name" value="Zinc metalloproteinase"/>
    <property type="match status" value="1"/>
</dbReference>
<dbReference type="InterPro" id="IPR024079">
    <property type="entry name" value="MetalloPept_cat_dom_sf"/>
</dbReference>
<dbReference type="AlphaFoldDB" id="A0A7I4Y5P0"/>
<comment type="function">
    <text evidence="1">Metalloprotease.</text>
</comment>
<dbReference type="CDD" id="cd04280">
    <property type="entry name" value="ZnMc_astacin_like"/>
    <property type="match status" value="1"/>
</dbReference>
<dbReference type="Proteomes" id="UP000025227">
    <property type="component" value="Unplaced"/>
</dbReference>
<evidence type="ECO:0000256" key="3">
    <source>
        <dbReference type="ARBA" id="ARBA00022525"/>
    </source>
</evidence>
<feature type="domain" description="CUB" evidence="19">
    <location>
        <begin position="323"/>
        <end position="437"/>
    </location>
</feature>
<dbReference type="Pfam" id="PF01400">
    <property type="entry name" value="Astacin"/>
    <property type="match status" value="1"/>
</dbReference>
<name>A0A7I4Y5P0_HAECO</name>
<keyword evidence="7 16" id="KW-0479">Metal-binding</keyword>
<dbReference type="InterPro" id="IPR034035">
    <property type="entry name" value="Astacin-like_dom"/>
</dbReference>
<dbReference type="InterPro" id="IPR017050">
    <property type="entry name" value="Metallopeptidase_nem"/>
</dbReference>
<evidence type="ECO:0000259" key="20">
    <source>
        <dbReference type="PROSITE" id="PS51864"/>
    </source>
</evidence>
<feature type="signal peptide" evidence="14 17">
    <location>
        <begin position="1"/>
        <end position="18"/>
    </location>
</feature>
<feature type="domain" description="Peptidase M12A" evidence="20">
    <location>
        <begin position="75"/>
        <end position="275"/>
    </location>
</feature>
<dbReference type="GO" id="GO:0004222">
    <property type="term" value="F:metalloendopeptidase activity"/>
    <property type="evidence" value="ECO:0007669"/>
    <property type="project" value="UniProtKB-UniRule"/>
</dbReference>
<evidence type="ECO:0000256" key="14">
    <source>
        <dbReference type="PIRNR" id="PIRNR036365"/>
    </source>
</evidence>
<evidence type="ECO:0000256" key="6">
    <source>
        <dbReference type="ARBA" id="ARBA00022685"/>
    </source>
</evidence>
<dbReference type="GO" id="GO:0005576">
    <property type="term" value="C:extracellular region"/>
    <property type="evidence" value="ECO:0007669"/>
    <property type="project" value="UniProtKB-SubCell"/>
</dbReference>
<dbReference type="InterPro" id="IPR035914">
    <property type="entry name" value="Sperma_CUB_dom_sf"/>
</dbReference>
<accession>A0A7I4Y5P0</accession>
<keyword evidence="13" id="KW-0325">Glycoprotein</keyword>
<sequence length="520" mass="59348">MKVFFCTFLLGFPSLSLQNRRTSYLNNNSGATGHRIITVNGKSRLVYMHGDMIMSKQSLMREQQLMSAPSRRKRWAYRDNFYPETIWQDGVPYEFDNSLSNISQASLTRAMDFWQENTCVSFRPRANESQYILYTSENPGCFSTVGRDTSQPEQPVNIGRGCSHFGITSHEIAHALGLFHHQQRYDRDQYITFNEEYVAFKYWMNFAKIPSKYLDTYDLPYDIGSVMHYTPTEFSENEYLPSLSPKNPDYVGTMGSMDEPSFLDVQIINRHYQCYDACNTTESKPRCLNGGYVNPRNCSICKCPTGFGGDVCQLIASSAPIRCGGLIPTTSSLTRMRIRLTSAGARRKCVYHIRAPPNRRVMIGLQSVDGRCQEGCYTTAVEMKMIGDFRPVGYRFCCKSHWFRRMLSRGRNVPVIFFAQNSTLDVTLFFRWVVRTPDAEDATYLNSTQLNEVYKQTDDDNGLEMEILQGPENSAVPGTRPKSKARPAPRGFIGKLGFDESDYIGEFGSDGESYEDFSVY</sequence>
<dbReference type="PANTHER" id="PTHR10127:SF891">
    <property type="entry name" value="ZINC METALLOPROTEINASE NAS-29"/>
    <property type="match status" value="1"/>
</dbReference>
<feature type="active site" evidence="16">
    <location>
        <position position="171"/>
    </location>
</feature>
<evidence type="ECO:0000256" key="1">
    <source>
        <dbReference type="ARBA" id="ARBA00002657"/>
    </source>
</evidence>
<feature type="region of interest" description="Disordered" evidence="18">
    <location>
        <begin position="471"/>
        <end position="491"/>
    </location>
</feature>
<feature type="disulfide bond" evidence="16">
    <location>
        <begin position="119"/>
        <end position="274"/>
    </location>
</feature>
<dbReference type="Gene3D" id="3.40.390.10">
    <property type="entry name" value="Collagenase (Catalytic Domain)"/>
    <property type="match status" value="1"/>
</dbReference>
<organism evidence="21 22">
    <name type="scientific">Haemonchus contortus</name>
    <name type="common">Barber pole worm</name>
    <dbReference type="NCBI Taxonomy" id="6289"/>
    <lineage>
        <taxon>Eukaryota</taxon>
        <taxon>Metazoa</taxon>
        <taxon>Ecdysozoa</taxon>
        <taxon>Nematoda</taxon>
        <taxon>Chromadorea</taxon>
        <taxon>Rhabditida</taxon>
        <taxon>Rhabditina</taxon>
        <taxon>Rhabditomorpha</taxon>
        <taxon>Strongyloidea</taxon>
        <taxon>Trichostrongylidae</taxon>
        <taxon>Haemonchus</taxon>
    </lineage>
</organism>
<keyword evidence="10 16" id="KW-0862">Zinc</keyword>
<dbReference type="OrthoDB" id="5826793at2759"/>
<protein>
    <recommendedName>
        <fullName evidence="14">Zinc metalloproteinase</fullName>
    </recommendedName>
</protein>
<dbReference type="InterPro" id="IPR006026">
    <property type="entry name" value="Peptidase_Metallo"/>
</dbReference>
<comment type="subcellular location">
    <subcellularLocation>
        <location evidence="2 14">Secreted</location>
    </subcellularLocation>
</comment>
<dbReference type="PROSITE" id="PS51864">
    <property type="entry name" value="ASTACIN"/>
    <property type="match status" value="1"/>
</dbReference>
<dbReference type="SUPFAM" id="SSF55486">
    <property type="entry name" value="Metalloproteases ('zincins'), catalytic domain"/>
    <property type="match status" value="1"/>
</dbReference>
<keyword evidence="5 16" id="KW-0645">Protease</keyword>
<dbReference type="SMART" id="SM00235">
    <property type="entry name" value="ZnMc"/>
    <property type="match status" value="1"/>
</dbReference>
<dbReference type="WBParaSite" id="HCON_00047040-00001">
    <property type="protein sequence ID" value="HCON_00047040-00001"/>
    <property type="gene ID" value="HCON_00047040"/>
</dbReference>